<feature type="transmembrane region" description="Helical" evidence="12">
    <location>
        <begin position="59"/>
        <end position="81"/>
    </location>
</feature>
<comment type="similarity">
    <text evidence="2">Belongs to the cytochrome ubiquinol oxidase subunit 2 family.</text>
</comment>
<evidence type="ECO:0000256" key="10">
    <source>
        <dbReference type="ARBA" id="ARBA00023004"/>
    </source>
</evidence>
<reference evidence="13 14" key="1">
    <citation type="journal article" date="2017" name="Front. Microbiol.">
        <title>Labilibaculum manganireducens gen. nov., sp. nov. and Labilibaculum filiforme sp. nov., Novel Bacteroidetes Isolated from Subsurface Sediments of the Baltic Sea.</title>
        <authorList>
            <person name="Vandieken V."/>
            <person name="Marshall I.P."/>
            <person name="Niemann H."/>
            <person name="Engelen B."/>
            <person name="Cypionka H."/>
        </authorList>
    </citation>
    <scope>NUCLEOTIDE SEQUENCE [LARGE SCALE GENOMIC DNA]</scope>
    <source>
        <strain evidence="13 14">59.10-2M</strain>
    </source>
</reference>
<keyword evidence="10" id="KW-0408">Iron</keyword>
<feature type="transmembrane region" description="Helical" evidence="12">
    <location>
        <begin position="87"/>
        <end position="108"/>
    </location>
</feature>
<name>A0A2N3IFH9_9BACT</name>
<protein>
    <submittedName>
        <fullName evidence="13">Cytochrome d ubiquinol oxidase subunit II</fullName>
    </submittedName>
</protein>
<comment type="subcellular location">
    <subcellularLocation>
        <location evidence="1">Cell membrane</location>
        <topology evidence="1">Multi-pass membrane protein</topology>
    </subcellularLocation>
</comment>
<evidence type="ECO:0000256" key="5">
    <source>
        <dbReference type="ARBA" id="ARBA00022617"/>
    </source>
</evidence>
<feature type="transmembrane region" description="Helical" evidence="12">
    <location>
        <begin position="338"/>
        <end position="357"/>
    </location>
</feature>
<dbReference type="PANTHER" id="PTHR43141">
    <property type="entry name" value="CYTOCHROME BD2 SUBUNIT II"/>
    <property type="match status" value="1"/>
</dbReference>
<evidence type="ECO:0000256" key="8">
    <source>
        <dbReference type="ARBA" id="ARBA00022982"/>
    </source>
</evidence>
<keyword evidence="3" id="KW-0813">Transport</keyword>
<feature type="transmembrane region" description="Helical" evidence="12">
    <location>
        <begin position="175"/>
        <end position="194"/>
    </location>
</feature>
<evidence type="ECO:0000256" key="7">
    <source>
        <dbReference type="ARBA" id="ARBA00022723"/>
    </source>
</evidence>
<evidence type="ECO:0000313" key="14">
    <source>
        <dbReference type="Proteomes" id="UP000233618"/>
    </source>
</evidence>
<dbReference type="EMBL" id="MVDE01000002">
    <property type="protein sequence ID" value="PKQ69061.1"/>
    <property type="molecule type" value="Genomic_DNA"/>
</dbReference>
<dbReference type="RefSeq" id="WP_101308117.1">
    <property type="nucleotide sequence ID" value="NZ_MVDE01000002.1"/>
</dbReference>
<feature type="transmembrane region" description="Helical" evidence="12">
    <location>
        <begin position="255"/>
        <end position="276"/>
    </location>
</feature>
<dbReference type="AlphaFoldDB" id="A0A2N3IFH9"/>
<dbReference type="PANTHER" id="PTHR43141:SF5">
    <property type="entry name" value="CYTOCHROME BD-I UBIQUINOL OXIDASE SUBUNIT 2"/>
    <property type="match status" value="1"/>
</dbReference>
<evidence type="ECO:0000256" key="2">
    <source>
        <dbReference type="ARBA" id="ARBA00007543"/>
    </source>
</evidence>
<evidence type="ECO:0000256" key="3">
    <source>
        <dbReference type="ARBA" id="ARBA00022448"/>
    </source>
</evidence>
<dbReference type="GO" id="GO:0005886">
    <property type="term" value="C:plasma membrane"/>
    <property type="evidence" value="ECO:0007669"/>
    <property type="project" value="UniProtKB-SubCell"/>
</dbReference>
<sequence>MFENLSHLALQQYWWIIDSLLGSLLVFLMFVQGGQTLIYRIGKSELERTMVVNALGRKWEFTFTTLVTFGGAMFASFPLFYSTSFGGAYWVWMAILFCFIIQAVAYEFRSKPNNVWGAKTFEAFLFINGLLGTILIGTAVGTFFNGAEFTVNDFNQSKWATPYGGLEAVLNLHNVALGLTVFFLARVLGSLYFMNSIENDQIFARSKKQLLVSGIPFLVFFLFFAVRLLIINGFAVDPQTSIVSMESFKYLHNLIAMPVVAVLFLAGVVGVLFGLAKSYLLEKYTKGIWFAGGGTVFVVFSLFLLAGLNNTSFYPSLADLQSSLTIQNASSSHYTLTAMSYVSLMVPFVIAYIVWAWRAMNSKKIDAQEISSEDHLY</sequence>
<dbReference type="GO" id="GO:0009055">
    <property type="term" value="F:electron transfer activity"/>
    <property type="evidence" value="ECO:0007669"/>
    <property type="project" value="TreeGrafter"/>
</dbReference>
<dbReference type="NCBIfam" id="TIGR00203">
    <property type="entry name" value="cydB"/>
    <property type="match status" value="1"/>
</dbReference>
<feature type="transmembrane region" description="Helical" evidence="12">
    <location>
        <begin position="288"/>
        <end position="308"/>
    </location>
</feature>
<gene>
    <name evidence="13" type="ORF">BZG01_01795</name>
</gene>
<organism evidence="13 14">
    <name type="scientific">Labilibaculum manganireducens</name>
    <dbReference type="NCBI Taxonomy" id="1940525"/>
    <lineage>
        <taxon>Bacteria</taxon>
        <taxon>Pseudomonadati</taxon>
        <taxon>Bacteroidota</taxon>
        <taxon>Bacteroidia</taxon>
        <taxon>Marinilabiliales</taxon>
        <taxon>Marinifilaceae</taxon>
        <taxon>Labilibaculum</taxon>
    </lineage>
</organism>
<dbReference type="Proteomes" id="UP000233618">
    <property type="component" value="Unassembled WGS sequence"/>
</dbReference>
<dbReference type="Pfam" id="PF02322">
    <property type="entry name" value="Cyt_bd_oxida_II"/>
    <property type="match status" value="1"/>
</dbReference>
<feature type="transmembrane region" description="Helical" evidence="12">
    <location>
        <begin position="120"/>
        <end position="144"/>
    </location>
</feature>
<keyword evidence="9 12" id="KW-1133">Transmembrane helix</keyword>
<feature type="transmembrane region" description="Helical" evidence="12">
    <location>
        <begin position="215"/>
        <end position="235"/>
    </location>
</feature>
<evidence type="ECO:0000256" key="11">
    <source>
        <dbReference type="ARBA" id="ARBA00023136"/>
    </source>
</evidence>
<evidence type="ECO:0000256" key="4">
    <source>
        <dbReference type="ARBA" id="ARBA00022475"/>
    </source>
</evidence>
<evidence type="ECO:0000313" key="13">
    <source>
        <dbReference type="EMBL" id="PKQ69061.1"/>
    </source>
</evidence>
<comment type="caution">
    <text evidence="13">The sequence shown here is derived from an EMBL/GenBank/DDBJ whole genome shotgun (WGS) entry which is preliminary data.</text>
</comment>
<keyword evidence="6 12" id="KW-0812">Transmembrane</keyword>
<keyword evidence="5" id="KW-0349">Heme</keyword>
<keyword evidence="4" id="KW-1003">Cell membrane</keyword>
<keyword evidence="11 12" id="KW-0472">Membrane</keyword>
<proteinExistence type="inferred from homology"/>
<evidence type="ECO:0000256" key="1">
    <source>
        <dbReference type="ARBA" id="ARBA00004651"/>
    </source>
</evidence>
<dbReference type="GO" id="GO:0019646">
    <property type="term" value="P:aerobic electron transport chain"/>
    <property type="evidence" value="ECO:0007669"/>
    <property type="project" value="TreeGrafter"/>
</dbReference>
<dbReference type="GO" id="GO:0070069">
    <property type="term" value="C:cytochrome complex"/>
    <property type="evidence" value="ECO:0007669"/>
    <property type="project" value="TreeGrafter"/>
</dbReference>
<evidence type="ECO:0000256" key="12">
    <source>
        <dbReference type="SAM" id="Phobius"/>
    </source>
</evidence>
<dbReference type="GO" id="GO:0046872">
    <property type="term" value="F:metal ion binding"/>
    <property type="evidence" value="ECO:0007669"/>
    <property type="project" value="UniProtKB-KW"/>
</dbReference>
<dbReference type="GO" id="GO:0016682">
    <property type="term" value="F:oxidoreductase activity, acting on diphenols and related substances as donors, oxygen as acceptor"/>
    <property type="evidence" value="ECO:0007669"/>
    <property type="project" value="TreeGrafter"/>
</dbReference>
<evidence type="ECO:0000256" key="9">
    <source>
        <dbReference type="ARBA" id="ARBA00022989"/>
    </source>
</evidence>
<accession>A0A2N3IFH9</accession>
<feature type="transmembrane region" description="Helical" evidence="12">
    <location>
        <begin position="12"/>
        <end position="38"/>
    </location>
</feature>
<evidence type="ECO:0000256" key="6">
    <source>
        <dbReference type="ARBA" id="ARBA00022692"/>
    </source>
</evidence>
<keyword evidence="14" id="KW-1185">Reference proteome</keyword>
<keyword evidence="8" id="KW-0249">Electron transport</keyword>
<dbReference type="InterPro" id="IPR003317">
    <property type="entry name" value="Cyt-d_oxidase_su2"/>
</dbReference>
<keyword evidence="7" id="KW-0479">Metal-binding</keyword>